<keyword evidence="6" id="KW-0239">DNA-directed DNA polymerase</keyword>
<dbReference type="InterPro" id="IPR032780">
    <property type="entry name" value="DNA_pol3_delt_C"/>
</dbReference>
<dbReference type="PANTHER" id="PTHR34388:SF1">
    <property type="entry name" value="DNA POLYMERASE III SUBUNIT DELTA"/>
    <property type="match status" value="1"/>
</dbReference>
<evidence type="ECO:0000256" key="3">
    <source>
        <dbReference type="ARBA" id="ARBA00022679"/>
    </source>
</evidence>
<comment type="catalytic activity">
    <reaction evidence="8">
        <text>DNA(n) + a 2'-deoxyribonucleoside 5'-triphosphate = DNA(n+1) + diphosphate</text>
        <dbReference type="Rhea" id="RHEA:22508"/>
        <dbReference type="Rhea" id="RHEA-COMP:17339"/>
        <dbReference type="Rhea" id="RHEA-COMP:17340"/>
        <dbReference type="ChEBI" id="CHEBI:33019"/>
        <dbReference type="ChEBI" id="CHEBI:61560"/>
        <dbReference type="ChEBI" id="CHEBI:173112"/>
        <dbReference type="EC" id="2.7.7.7"/>
    </reaction>
</comment>
<dbReference type="EC" id="2.7.7.7" evidence="1 9"/>
<proteinExistence type="inferred from homology"/>
<dbReference type="EMBL" id="CP022530">
    <property type="protein sequence ID" value="ASP38643.1"/>
    <property type="molecule type" value="Genomic_DNA"/>
</dbReference>
<dbReference type="Gene3D" id="1.20.272.10">
    <property type="match status" value="1"/>
</dbReference>
<dbReference type="Pfam" id="PF14840">
    <property type="entry name" value="DNA_pol3_delt_C"/>
    <property type="match status" value="1"/>
</dbReference>
<evidence type="ECO:0000256" key="7">
    <source>
        <dbReference type="ARBA" id="ARBA00034754"/>
    </source>
</evidence>
<dbReference type="InterPro" id="IPR027417">
    <property type="entry name" value="P-loop_NTPase"/>
</dbReference>
<evidence type="ECO:0000313" key="12">
    <source>
        <dbReference type="EMBL" id="ASP38643.1"/>
    </source>
</evidence>
<dbReference type="CDD" id="cd18138">
    <property type="entry name" value="HLD_clamp_pol_III_delta"/>
    <property type="match status" value="1"/>
</dbReference>
<dbReference type="SUPFAM" id="SSF52540">
    <property type="entry name" value="P-loop containing nucleoside triphosphate hydrolases"/>
    <property type="match status" value="1"/>
</dbReference>
<dbReference type="Pfam" id="PF06144">
    <property type="entry name" value="DNA_pol3_delta"/>
    <property type="match status" value="1"/>
</dbReference>
<dbReference type="SUPFAM" id="SSF48019">
    <property type="entry name" value="post-AAA+ oligomerization domain-like"/>
    <property type="match status" value="1"/>
</dbReference>
<evidence type="ECO:0000256" key="2">
    <source>
        <dbReference type="ARBA" id="ARBA00017703"/>
    </source>
</evidence>
<dbReference type="Proteomes" id="UP000202440">
    <property type="component" value="Chromosome"/>
</dbReference>
<evidence type="ECO:0000259" key="10">
    <source>
        <dbReference type="Pfam" id="PF06144"/>
    </source>
</evidence>
<evidence type="ECO:0000256" key="8">
    <source>
        <dbReference type="ARBA" id="ARBA00049244"/>
    </source>
</evidence>
<dbReference type="OrthoDB" id="9770982at2"/>
<evidence type="ECO:0000256" key="6">
    <source>
        <dbReference type="ARBA" id="ARBA00022932"/>
    </source>
</evidence>
<dbReference type="GO" id="GO:0003677">
    <property type="term" value="F:DNA binding"/>
    <property type="evidence" value="ECO:0007669"/>
    <property type="project" value="InterPro"/>
</dbReference>
<gene>
    <name evidence="12" type="ORF">CHH28_08110</name>
</gene>
<dbReference type="Gene3D" id="3.40.50.300">
    <property type="entry name" value="P-loop containing nucleotide triphosphate hydrolases"/>
    <property type="match status" value="1"/>
</dbReference>
<keyword evidence="5" id="KW-0235">DNA replication</keyword>
<feature type="domain" description="DNA polymerase III delta N-terminal" evidence="10">
    <location>
        <begin position="20"/>
        <end position="133"/>
    </location>
</feature>
<dbReference type="GO" id="GO:0003887">
    <property type="term" value="F:DNA-directed DNA polymerase activity"/>
    <property type="evidence" value="ECO:0007669"/>
    <property type="project" value="UniProtKB-UniRule"/>
</dbReference>
<dbReference type="InterPro" id="IPR008921">
    <property type="entry name" value="DNA_pol3_clamp-load_cplx_C"/>
</dbReference>
<comment type="similarity">
    <text evidence="7">Belongs to the DNA polymerase HolA subunit family.</text>
</comment>
<dbReference type="Gene3D" id="1.10.8.60">
    <property type="match status" value="1"/>
</dbReference>
<dbReference type="NCBIfam" id="TIGR01128">
    <property type="entry name" value="holA"/>
    <property type="match status" value="1"/>
</dbReference>
<dbReference type="KEGG" id="bsan:CHH28_08110"/>
<organism evidence="12 13">
    <name type="scientific">Bacterioplanes sanyensis</name>
    <dbReference type="NCBI Taxonomy" id="1249553"/>
    <lineage>
        <taxon>Bacteria</taxon>
        <taxon>Pseudomonadati</taxon>
        <taxon>Pseudomonadota</taxon>
        <taxon>Gammaproteobacteria</taxon>
        <taxon>Oceanospirillales</taxon>
        <taxon>Oceanospirillaceae</taxon>
        <taxon>Bacterioplanes</taxon>
    </lineage>
</organism>
<keyword evidence="3" id="KW-0808">Transferase</keyword>
<accession>A0A222FK83</accession>
<keyword evidence="13" id="KW-1185">Reference proteome</keyword>
<dbReference type="GO" id="GO:0006261">
    <property type="term" value="P:DNA-templated DNA replication"/>
    <property type="evidence" value="ECO:0007669"/>
    <property type="project" value="TreeGrafter"/>
</dbReference>
<evidence type="ECO:0000256" key="5">
    <source>
        <dbReference type="ARBA" id="ARBA00022705"/>
    </source>
</evidence>
<keyword evidence="4" id="KW-0548">Nucleotidyltransferase</keyword>
<protein>
    <recommendedName>
        <fullName evidence="2 9">DNA polymerase III subunit delta</fullName>
        <ecNumber evidence="1 9">2.7.7.7</ecNumber>
    </recommendedName>
</protein>
<evidence type="ECO:0000259" key="11">
    <source>
        <dbReference type="Pfam" id="PF14840"/>
    </source>
</evidence>
<evidence type="ECO:0000256" key="9">
    <source>
        <dbReference type="NCBIfam" id="TIGR01128"/>
    </source>
</evidence>
<reference evidence="12 13" key="1">
    <citation type="submission" date="2017-07" db="EMBL/GenBank/DDBJ databases">
        <title>Annotated genome sequence of Bacterioplanes sanyensis isolated from Red Sea.</title>
        <authorList>
            <person name="Rehman Z.U."/>
        </authorList>
    </citation>
    <scope>NUCLEOTIDE SEQUENCE [LARGE SCALE GENOMIC DNA]</scope>
    <source>
        <strain evidence="12 13">NV9</strain>
    </source>
</reference>
<dbReference type="GO" id="GO:0009360">
    <property type="term" value="C:DNA polymerase III complex"/>
    <property type="evidence" value="ECO:0007669"/>
    <property type="project" value="UniProtKB-UniRule"/>
</dbReference>
<evidence type="ECO:0000256" key="4">
    <source>
        <dbReference type="ARBA" id="ARBA00022695"/>
    </source>
</evidence>
<dbReference type="InterPro" id="IPR010372">
    <property type="entry name" value="DNA_pol3_delta_N"/>
</dbReference>
<dbReference type="PANTHER" id="PTHR34388">
    <property type="entry name" value="DNA POLYMERASE III SUBUNIT DELTA"/>
    <property type="match status" value="1"/>
</dbReference>
<sequence length="334" mass="36649">MKLRQDQLQEHLKKGLAACYLVSGDDPLLLMEACDAIRAAARQQGIEERELFHAEAGFDWATLRDEANAMSLFASRRVLEVRISNGKPSDKGTTLQALAEHPNPDNLLLVVMPRLDAKAQRTGWFKALDKAGVFLPIWPIERSQYNGWLQRRLHSAGLHAEPAALAALAQQTEGNLLAAVQEIEKLRLLGESNISEELINDAIGDSSRFDAFGLADACLQGDLAHSSRMLSHLHSEGVDAILILGALNRKIRQLIALHGLSGQQLSAAFKQQNIWPRQQTPYKKALQRLSMTQLYDALRLSEKTDSAIKGSGDNPWLLLSELVAGLCVGGLVTG</sequence>
<evidence type="ECO:0000256" key="1">
    <source>
        <dbReference type="ARBA" id="ARBA00012417"/>
    </source>
</evidence>
<name>A0A222FK83_9GAMM</name>
<evidence type="ECO:0000313" key="13">
    <source>
        <dbReference type="Proteomes" id="UP000202440"/>
    </source>
</evidence>
<feature type="domain" description="DNA polymerase III subunit delta C-terminal" evidence="11">
    <location>
        <begin position="212"/>
        <end position="327"/>
    </location>
</feature>
<dbReference type="InterPro" id="IPR005790">
    <property type="entry name" value="DNA_polIII_delta"/>
</dbReference>
<dbReference type="RefSeq" id="WP_094059831.1">
    <property type="nucleotide sequence ID" value="NZ_CP022530.1"/>
</dbReference>
<dbReference type="AlphaFoldDB" id="A0A222FK83"/>